<dbReference type="Proteomes" id="UP001347796">
    <property type="component" value="Unassembled WGS sequence"/>
</dbReference>
<keyword evidence="1" id="KW-0732">Signal</keyword>
<protein>
    <recommendedName>
        <fullName evidence="4">Protein quiver</fullName>
    </recommendedName>
</protein>
<feature type="signal peptide" evidence="1">
    <location>
        <begin position="1"/>
        <end position="22"/>
    </location>
</feature>
<name>A0AAN8KMK7_PATCE</name>
<evidence type="ECO:0008006" key="4">
    <source>
        <dbReference type="Google" id="ProtNLM"/>
    </source>
</evidence>
<dbReference type="EMBL" id="JAZGQO010000001">
    <property type="protein sequence ID" value="KAK6195932.1"/>
    <property type="molecule type" value="Genomic_DNA"/>
</dbReference>
<accession>A0AAN8KMK7</accession>
<proteinExistence type="predicted"/>
<feature type="chain" id="PRO_5042937450" description="Protein quiver" evidence="1">
    <location>
        <begin position="23"/>
        <end position="117"/>
    </location>
</feature>
<comment type="caution">
    <text evidence="2">The sequence shown here is derived from an EMBL/GenBank/DDBJ whole genome shotgun (WGS) entry which is preliminary data.</text>
</comment>
<keyword evidence="3" id="KW-1185">Reference proteome</keyword>
<gene>
    <name evidence="2" type="ORF">SNE40_001257</name>
</gene>
<evidence type="ECO:0000313" key="2">
    <source>
        <dbReference type="EMBL" id="KAK6195932.1"/>
    </source>
</evidence>
<organism evidence="2 3">
    <name type="scientific">Patella caerulea</name>
    <name type="common">Rayed Mediterranean limpet</name>
    <dbReference type="NCBI Taxonomy" id="87958"/>
    <lineage>
        <taxon>Eukaryota</taxon>
        <taxon>Metazoa</taxon>
        <taxon>Spiralia</taxon>
        <taxon>Lophotrochozoa</taxon>
        <taxon>Mollusca</taxon>
        <taxon>Gastropoda</taxon>
        <taxon>Patellogastropoda</taxon>
        <taxon>Patelloidea</taxon>
        <taxon>Patellidae</taxon>
        <taxon>Patella</taxon>
    </lineage>
</organism>
<evidence type="ECO:0000313" key="3">
    <source>
        <dbReference type="Proteomes" id="UP001347796"/>
    </source>
</evidence>
<dbReference type="AlphaFoldDB" id="A0AAN8KMK7"/>
<evidence type="ECO:0000256" key="1">
    <source>
        <dbReference type="SAM" id="SignalP"/>
    </source>
</evidence>
<reference evidence="2 3" key="1">
    <citation type="submission" date="2024-01" db="EMBL/GenBank/DDBJ databases">
        <title>The genome of the rayed Mediterranean limpet Patella caerulea (Linnaeus, 1758).</title>
        <authorList>
            <person name="Anh-Thu Weber A."/>
            <person name="Halstead-Nussloch G."/>
        </authorList>
    </citation>
    <scope>NUCLEOTIDE SEQUENCE [LARGE SCALE GENOMIC DNA]</scope>
    <source>
        <strain evidence="2">AATW-2023a</strain>
        <tissue evidence="2">Whole specimen</tissue>
    </source>
</reference>
<sequence>MDKVVPLVECLLLVLLFNPGNGFDCYECNNGNALKPNFDCPAEGDVISSETIQCNGKCYIRTRHGGDGAVVERGCMQTSWMNTYIVDGCDVIENDIWCFCSEDECNGKRLGDWFPIP</sequence>